<dbReference type="SUPFAM" id="SSF49464">
    <property type="entry name" value="Carboxypeptidase regulatory domain-like"/>
    <property type="match status" value="1"/>
</dbReference>
<dbReference type="InterPro" id="IPR008969">
    <property type="entry name" value="CarboxyPept-like_regulatory"/>
</dbReference>
<comment type="subcellular location">
    <subcellularLocation>
        <location evidence="1">Cell outer membrane</location>
        <topology evidence="1">Multi-pass membrane protein</topology>
    </subcellularLocation>
</comment>
<organism evidence="4 5">
    <name type="scientific">Chitinophaga flava</name>
    <dbReference type="NCBI Taxonomy" id="2259036"/>
    <lineage>
        <taxon>Bacteria</taxon>
        <taxon>Pseudomonadati</taxon>
        <taxon>Bacteroidota</taxon>
        <taxon>Chitinophagia</taxon>
        <taxon>Chitinophagales</taxon>
        <taxon>Chitinophagaceae</taxon>
        <taxon>Chitinophaga</taxon>
    </lineage>
</organism>
<dbReference type="AlphaFoldDB" id="A0A365XVD0"/>
<gene>
    <name evidence="4" type="ORF">DF182_28055</name>
</gene>
<proteinExistence type="inferred from homology"/>
<dbReference type="PROSITE" id="PS52016">
    <property type="entry name" value="TONB_DEPENDENT_REC_3"/>
    <property type="match status" value="1"/>
</dbReference>
<keyword evidence="1" id="KW-1134">Transmembrane beta strand</keyword>
<evidence type="ECO:0000259" key="3">
    <source>
        <dbReference type="Pfam" id="PF07715"/>
    </source>
</evidence>
<dbReference type="Pfam" id="PF07715">
    <property type="entry name" value="Plug"/>
    <property type="match status" value="1"/>
</dbReference>
<keyword evidence="1" id="KW-0998">Cell outer membrane</keyword>
<dbReference type="InterPro" id="IPR039426">
    <property type="entry name" value="TonB-dep_rcpt-like"/>
</dbReference>
<dbReference type="InterPro" id="IPR012910">
    <property type="entry name" value="Plug_dom"/>
</dbReference>
<evidence type="ECO:0000256" key="2">
    <source>
        <dbReference type="SAM" id="Phobius"/>
    </source>
</evidence>
<evidence type="ECO:0000313" key="5">
    <source>
        <dbReference type="Proteomes" id="UP000253410"/>
    </source>
</evidence>
<dbReference type="NCBIfam" id="TIGR04057">
    <property type="entry name" value="SusC_RagA_signa"/>
    <property type="match status" value="1"/>
</dbReference>
<dbReference type="NCBIfam" id="TIGR04056">
    <property type="entry name" value="OMP_RagA_SusC"/>
    <property type="match status" value="1"/>
</dbReference>
<keyword evidence="2" id="KW-1133">Transmembrane helix</keyword>
<feature type="domain" description="TonB-dependent receptor plug" evidence="3">
    <location>
        <begin position="241"/>
        <end position="340"/>
    </location>
</feature>
<dbReference type="Gene3D" id="2.170.130.10">
    <property type="entry name" value="TonB-dependent receptor, plug domain"/>
    <property type="match status" value="1"/>
</dbReference>
<dbReference type="Gene3D" id="2.60.40.1120">
    <property type="entry name" value="Carboxypeptidase-like, regulatory domain"/>
    <property type="match status" value="1"/>
</dbReference>
<keyword evidence="1 2" id="KW-0812">Transmembrane</keyword>
<protein>
    <recommendedName>
        <fullName evidence="3">TonB-dependent receptor plug domain-containing protein</fullName>
    </recommendedName>
</protein>
<sequence length="1153" mass="128622">MQLDCYAETVPVPRFLFTIRRNRRQAMTHKGYCLSNKVLRVMKLITILLTVFCINVSAGVFAQHITVSAKNKPLESVFAMIEQQSHYTFVYRDEWLTGTKPVNLSISGGSIDQVMKAALQQQPLAYEIIDNTVIVTRKASNSSPAPIQTLASINGRVTDEKGNPLAYVNIGIKGTQKGTHTDEQGSFKLDVRETDVLVFSLVGYTPREITVGQQTVINISLVAAISDLNQIVVVGYGTQKKVNITGSVASVKGQEIAKSPVTNICNSLAGRLPGIRAIQNSGEPGKDGARIDIRGFGDALVIVDGVPSSFEQLDPSEIESISILKDAAAAVYGIKAANGVVLVTTKRGNLSRPKITYSTYAGLQSNTRYPRYVNAAEFAELTDESQINQGLAPVYGADKVQQYREGKPGFESTDWYKAAIRKNTPQQYHNLNVNGGTEATRYFFSLGYLNQEGMWKSGDTRFNRYNFRSNISTKISKRLTAELNLGGRLENRHYPAAEAVTLMDQVQRAYPTYSLYANNNPDYYAVTNFSQNVLASMNSDYSGYSAQKFRYLSGIAALTYDIPFVDGLSAKALYSYQSGTANNKKWVKQFNLYNYNAATKKYEPGYLGNSPSNLSQDQQQEDNSLLQLSLNYTRTFARDHHVKGLLLFEQNQTTKNEFSAYREFALDALDQLFAGASTNQKNNGKASEAAYMGYVGRVNYDYKDRYLLELGFRYDGSYKLAPEHRWGFFPTVSAGWRLSDEAFFRNIARTVNNLKIRGSWGQMGDDGTTPPFQYLTGYKYPSGGYIFGKNIVSGLNPSGIPNPMITWFNATTANIGFEAGFLQNMFTIELDYFSRKRTGLFAQRSLSLPGTYGATLPEENLNSDRTQGFELVLGYNKKIGNILLNVSPNITWTRTKNIYVERASSTNALSNWRDNTSERWTNMIWGYKAAGQFQSQEEIASWAIQDRKGNTTIKPGDIKYEDLNGDGIIDGNDRTVIGRGNNPELYYGLNLSASWKGFSLTMLFQGAANYSVLIDGAMRDPFSNGSNAYAFFTDRWHRKDIYDPQSEWVPGKYPSTIANGLDNNKGVSSFWLKDASYLRLKTLEFGYALPKSILSGVGIEQLRFYFSGQNLFTFDNLKFIDPEMPTNDGTNAAGNGKYYPQQRVLTLGLNLQF</sequence>
<dbReference type="InterPro" id="IPR037066">
    <property type="entry name" value="Plug_dom_sf"/>
</dbReference>
<name>A0A365XVD0_9BACT</name>
<keyword evidence="5" id="KW-1185">Reference proteome</keyword>
<reference evidence="4 5" key="1">
    <citation type="submission" date="2018-05" db="EMBL/GenBank/DDBJ databases">
        <title>Chitinophaga sp. K3CV102501T nov., isolated from isolated from a monsoon evergreen broad-leaved forest soil.</title>
        <authorList>
            <person name="Lv Y."/>
        </authorList>
    </citation>
    <scope>NUCLEOTIDE SEQUENCE [LARGE SCALE GENOMIC DNA]</scope>
    <source>
        <strain evidence="4 5">GDMCC 1.1325</strain>
    </source>
</reference>
<keyword evidence="1 2" id="KW-0472">Membrane</keyword>
<dbReference type="Pfam" id="PF13715">
    <property type="entry name" value="CarbopepD_reg_2"/>
    <property type="match status" value="1"/>
</dbReference>
<accession>A0A365XVD0</accession>
<dbReference type="OrthoDB" id="9768177at2"/>
<feature type="transmembrane region" description="Helical" evidence="2">
    <location>
        <begin position="44"/>
        <end position="62"/>
    </location>
</feature>
<keyword evidence="1" id="KW-0813">Transport</keyword>
<comment type="similarity">
    <text evidence="1">Belongs to the TonB-dependent receptor family.</text>
</comment>
<dbReference type="InterPro" id="IPR023996">
    <property type="entry name" value="TonB-dep_OMP_SusC/RagA"/>
</dbReference>
<dbReference type="Proteomes" id="UP000253410">
    <property type="component" value="Unassembled WGS sequence"/>
</dbReference>
<comment type="caution">
    <text evidence="4">The sequence shown here is derived from an EMBL/GenBank/DDBJ whole genome shotgun (WGS) entry which is preliminary data.</text>
</comment>
<evidence type="ECO:0000256" key="1">
    <source>
        <dbReference type="PROSITE-ProRule" id="PRU01360"/>
    </source>
</evidence>
<dbReference type="EMBL" id="QFFJ01000002">
    <property type="protein sequence ID" value="RBL90322.1"/>
    <property type="molecule type" value="Genomic_DNA"/>
</dbReference>
<dbReference type="InterPro" id="IPR023997">
    <property type="entry name" value="TonB-dep_OMP_SusC/RagA_CS"/>
</dbReference>
<dbReference type="GO" id="GO:0009279">
    <property type="term" value="C:cell outer membrane"/>
    <property type="evidence" value="ECO:0007669"/>
    <property type="project" value="UniProtKB-SubCell"/>
</dbReference>
<evidence type="ECO:0000313" key="4">
    <source>
        <dbReference type="EMBL" id="RBL90322.1"/>
    </source>
</evidence>
<dbReference type="SUPFAM" id="SSF56935">
    <property type="entry name" value="Porins"/>
    <property type="match status" value="1"/>
</dbReference>
<dbReference type="FunFam" id="2.170.130.10:FF:000003">
    <property type="entry name" value="SusC/RagA family TonB-linked outer membrane protein"/>
    <property type="match status" value="1"/>
</dbReference>